<dbReference type="Gene3D" id="3.20.20.70">
    <property type="entry name" value="Aldolase class I"/>
    <property type="match status" value="1"/>
</dbReference>
<dbReference type="STRING" id="768706.Desor_3753"/>
<keyword evidence="3" id="KW-0408">Iron</keyword>
<dbReference type="InterPro" id="IPR013785">
    <property type="entry name" value="Aldolase_TIM"/>
</dbReference>
<sequence>MNGRFARLKEEWLLRGWSDVPWALVNWRNGDFRELNRDGYYVAQSCDGQTDFDSLAFLPRHREILNKLITAGLVEACAGGEKSEAVQDYRRAPNPVIRGLLWSITGRCNLKCRHCFMEAPSGRFGDFTLEQIKGMIRQLEEANVQEVALTGGEPFMRRDLPEIIRILSRKKIGLAEVFSNGMLITDEILETIMQYGYRPFFKISFDGCNTHDYMRGVSGSEAKTIEGIKRLKVREFPVTIITSVDQITRRNLLETYDMLRDLAVDGWWLAPPVEIGHWRGQQSGVSLEDMVETSTLLMQRWLADNRPFDLKLWRFGLFPRQDKGAGDESRSVPGPITPDSWNCGGTHSRPYLLPDGTLLPCGGYTGTGLLEKMPNVLRSSLSKAWSDPELRSICDLKKKDVLAQNEGCTQCGFFGECGAGCRVVALTETGDLLAKEPIACKLFHGGYIRRFREMVEAGSYAPGMKTDSQDCRE</sequence>
<dbReference type="InterPro" id="IPR058240">
    <property type="entry name" value="rSAM_sf"/>
</dbReference>
<evidence type="ECO:0000313" key="6">
    <source>
        <dbReference type="EMBL" id="AET69216.1"/>
    </source>
</evidence>
<keyword evidence="1" id="KW-0949">S-adenosyl-L-methionine</keyword>
<dbReference type="SMART" id="SM00729">
    <property type="entry name" value="Elp3"/>
    <property type="match status" value="1"/>
</dbReference>
<dbReference type="Pfam" id="PF04055">
    <property type="entry name" value="Radical_SAM"/>
    <property type="match status" value="1"/>
</dbReference>
<dbReference type="RefSeq" id="WP_014186024.1">
    <property type="nucleotide sequence ID" value="NC_016584.1"/>
</dbReference>
<dbReference type="InterPro" id="IPR007197">
    <property type="entry name" value="rSAM"/>
</dbReference>
<dbReference type="SUPFAM" id="SSF102114">
    <property type="entry name" value="Radical SAM enzymes"/>
    <property type="match status" value="1"/>
</dbReference>
<dbReference type="SFLD" id="SFLDG01067">
    <property type="entry name" value="SPASM/twitch_domain_containing"/>
    <property type="match status" value="1"/>
</dbReference>
<evidence type="ECO:0000256" key="3">
    <source>
        <dbReference type="ARBA" id="ARBA00023004"/>
    </source>
</evidence>
<dbReference type="CDD" id="cd01335">
    <property type="entry name" value="Radical_SAM"/>
    <property type="match status" value="1"/>
</dbReference>
<accession>G7W6T4</accession>
<evidence type="ECO:0000313" key="7">
    <source>
        <dbReference type="Proteomes" id="UP000006346"/>
    </source>
</evidence>
<feature type="domain" description="Radical SAM core" evidence="5">
    <location>
        <begin position="92"/>
        <end position="328"/>
    </location>
</feature>
<keyword evidence="2" id="KW-0479">Metal-binding</keyword>
<evidence type="ECO:0000256" key="1">
    <source>
        <dbReference type="ARBA" id="ARBA00022691"/>
    </source>
</evidence>
<dbReference type="PATRIC" id="fig|768706.3.peg.3788"/>
<keyword evidence="4" id="KW-0411">Iron-sulfur</keyword>
<dbReference type="NCBIfam" id="TIGR04085">
    <property type="entry name" value="rSAM_more_4Fe4S"/>
    <property type="match status" value="1"/>
</dbReference>
<proteinExistence type="predicted"/>
<dbReference type="PROSITE" id="PS51918">
    <property type="entry name" value="RADICAL_SAM"/>
    <property type="match status" value="1"/>
</dbReference>
<dbReference type="OrthoDB" id="7021155at2"/>
<reference evidence="6 7" key="2">
    <citation type="journal article" date="2012" name="J. Bacteriol.">
        <title>Complete genome sequences of Desulfosporosinus orientis DSM765T, Desulfosporosinus youngiae DSM17734T, Desulfosporosinus meridiei DSM13257T, and Desulfosporosinus acidiphilus DSM22704T.</title>
        <authorList>
            <person name="Pester M."/>
            <person name="Brambilla E."/>
            <person name="Alazard D."/>
            <person name="Rattei T."/>
            <person name="Weinmaier T."/>
            <person name="Han J."/>
            <person name="Lucas S."/>
            <person name="Lapidus A."/>
            <person name="Cheng J.F."/>
            <person name="Goodwin L."/>
            <person name="Pitluck S."/>
            <person name="Peters L."/>
            <person name="Ovchinnikova G."/>
            <person name="Teshima H."/>
            <person name="Detter J.C."/>
            <person name="Han C.S."/>
            <person name="Tapia R."/>
            <person name="Land M.L."/>
            <person name="Hauser L."/>
            <person name="Kyrpides N.C."/>
            <person name="Ivanova N.N."/>
            <person name="Pagani I."/>
            <person name="Huntmann M."/>
            <person name="Wei C.L."/>
            <person name="Davenport K.W."/>
            <person name="Daligault H."/>
            <person name="Chain P.S."/>
            <person name="Chen A."/>
            <person name="Mavromatis K."/>
            <person name="Markowitz V."/>
            <person name="Szeto E."/>
            <person name="Mikhailova N."/>
            <person name="Pati A."/>
            <person name="Wagner M."/>
            <person name="Woyke T."/>
            <person name="Ollivier B."/>
            <person name="Klenk H.P."/>
            <person name="Spring S."/>
            <person name="Loy A."/>
        </authorList>
    </citation>
    <scope>NUCLEOTIDE SEQUENCE [LARGE SCALE GENOMIC DNA]</scope>
    <source>
        <strain evidence="7">ATCC 19365 / DSM 765 / NCIMB 8382 / VKM B-1628</strain>
    </source>
</reference>
<dbReference type="AlphaFoldDB" id="G7W6T4"/>
<dbReference type="SFLD" id="SFLDS00029">
    <property type="entry name" value="Radical_SAM"/>
    <property type="match status" value="1"/>
</dbReference>
<dbReference type="InterPro" id="IPR050377">
    <property type="entry name" value="Radical_SAM_PqqE_MftC-like"/>
</dbReference>
<organism evidence="6 7">
    <name type="scientific">Desulfosporosinus orientis (strain ATCC 19365 / DSM 765 / NCIMB 8382 / VKM B-1628 / Singapore I)</name>
    <name type="common">Desulfotomaculum orientis</name>
    <dbReference type="NCBI Taxonomy" id="768706"/>
    <lineage>
        <taxon>Bacteria</taxon>
        <taxon>Bacillati</taxon>
        <taxon>Bacillota</taxon>
        <taxon>Clostridia</taxon>
        <taxon>Eubacteriales</taxon>
        <taxon>Desulfitobacteriaceae</taxon>
        <taxon>Desulfosporosinus</taxon>
    </lineage>
</organism>
<dbReference type="SFLD" id="SFLDG01386">
    <property type="entry name" value="main_SPASM_domain-containing"/>
    <property type="match status" value="1"/>
</dbReference>
<dbReference type="HOGENOM" id="CLU_009273_4_2_9"/>
<reference evidence="7" key="1">
    <citation type="submission" date="2011-11" db="EMBL/GenBank/DDBJ databases">
        <title>Complete sequence of Desulfosporosinus orientis DSM 765.</title>
        <authorList>
            <person name="Lucas S."/>
            <person name="Han J."/>
            <person name="Lapidus A."/>
            <person name="Cheng J.-F."/>
            <person name="Goodwin L."/>
            <person name="Pitluck S."/>
            <person name="Peters L."/>
            <person name="Ovchinnikova G."/>
            <person name="Teshima H."/>
            <person name="Detter J.C."/>
            <person name="Han C."/>
            <person name="Tapia R."/>
            <person name="Land M."/>
            <person name="Hauser L."/>
            <person name="Kyrpides N."/>
            <person name="Ivanova N."/>
            <person name="Pagani I."/>
            <person name="Pester M."/>
            <person name="Spring S."/>
            <person name="Ollivier B."/>
            <person name="Rattei T."/>
            <person name="Klenk H.-P."/>
            <person name="Wagner M."/>
            <person name="Loy A."/>
            <person name="Woyke T."/>
        </authorList>
    </citation>
    <scope>NUCLEOTIDE SEQUENCE [LARGE SCALE GENOMIC DNA]</scope>
    <source>
        <strain evidence="7">ATCC 19365 / DSM 765 / NCIMB 8382 / VKM B-1628</strain>
    </source>
</reference>
<dbReference type="eggNOG" id="COG0535">
    <property type="taxonomic scope" value="Bacteria"/>
</dbReference>
<evidence type="ECO:0000256" key="2">
    <source>
        <dbReference type="ARBA" id="ARBA00022723"/>
    </source>
</evidence>
<dbReference type="GO" id="GO:0051536">
    <property type="term" value="F:iron-sulfur cluster binding"/>
    <property type="evidence" value="ECO:0007669"/>
    <property type="project" value="UniProtKB-KW"/>
</dbReference>
<dbReference type="Proteomes" id="UP000006346">
    <property type="component" value="Chromosome"/>
</dbReference>
<dbReference type="GO" id="GO:0046872">
    <property type="term" value="F:metal ion binding"/>
    <property type="evidence" value="ECO:0007669"/>
    <property type="project" value="UniProtKB-KW"/>
</dbReference>
<name>G7W6T4_DESOD</name>
<dbReference type="PANTHER" id="PTHR11228:SF7">
    <property type="entry name" value="PQQA PEPTIDE CYCLASE"/>
    <property type="match status" value="1"/>
</dbReference>
<dbReference type="GO" id="GO:0003824">
    <property type="term" value="F:catalytic activity"/>
    <property type="evidence" value="ECO:0007669"/>
    <property type="project" value="InterPro"/>
</dbReference>
<dbReference type="InterPro" id="IPR023885">
    <property type="entry name" value="4Fe4S-binding_SPASM_dom"/>
</dbReference>
<gene>
    <name evidence="6" type="ordered locus">Desor_3753</name>
</gene>
<dbReference type="PANTHER" id="PTHR11228">
    <property type="entry name" value="RADICAL SAM DOMAIN PROTEIN"/>
    <property type="match status" value="1"/>
</dbReference>
<dbReference type="InterPro" id="IPR006638">
    <property type="entry name" value="Elp3/MiaA/NifB-like_rSAM"/>
</dbReference>
<dbReference type="KEGG" id="dor:Desor_3753"/>
<evidence type="ECO:0000256" key="4">
    <source>
        <dbReference type="ARBA" id="ARBA00023014"/>
    </source>
</evidence>
<keyword evidence="7" id="KW-1185">Reference proteome</keyword>
<protein>
    <submittedName>
        <fullName evidence="6">Radical SAM additional 4Fe4S-binding domain protein</fullName>
    </submittedName>
</protein>
<dbReference type="EMBL" id="CP003108">
    <property type="protein sequence ID" value="AET69216.1"/>
    <property type="molecule type" value="Genomic_DNA"/>
</dbReference>
<evidence type="ECO:0000259" key="5">
    <source>
        <dbReference type="PROSITE" id="PS51918"/>
    </source>
</evidence>